<dbReference type="EMBL" id="KV453850">
    <property type="protein sequence ID" value="ODV86184.1"/>
    <property type="molecule type" value="Genomic_DNA"/>
</dbReference>
<keyword evidence="8" id="KW-0067">ATP-binding</keyword>
<dbReference type="GO" id="GO:0004371">
    <property type="term" value="F:glycerone kinase activity"/>
    <property type="evidence" value="ECO:0007669"/>
    <property type="project" value="UniProtKB-EC"/>
</dbReference>
<dbReference type="FunFam" id="3.40.50.10440:FF:000001">
    <property type="entry name" value="Dihydroxyacetone kinase, DhaK subunit"/>
    <property type="match status" value="1"/>
</dbReference>
<evidence type="ECO:0000256" key="5">
    <source>
        <dbReference type="ARBA" id="ARBA00022741"/>
    </source>
</evidence>
<sequence length="608" mass="67127">MSSKHFLPKDPNKMVHQGLIAALYENPNLSLLAKERVIFNNKFDNSKVSLISGGGSGHEPGWYGFVCDGMLSASVQGDFFASPNYRNIQAAEKITHSEKGTIFLITNYTGDNLYFGMATQELVSMFGDDKIRILRVTDDVAVPRSKGALVGRRTLSGNTLVFKVLGACADEGHEIDDVYKLGESINANIASVNAGLDHVHIPTHDKSTNWGQLGPNELELGLGVHNEPGVQKLDYIPANEELIESMLKLLLDTTDPERGFFKYDSGDQIVLQMNNLGGVAHLEMLNLMYETLNQLNVRYGIQISRVYLGHFVTSFNAPIFTLTLFNVTKSVTTQFSEDKLFEYLDKIVDATNWPVNLHKKSGPIDVSSRIITNFEHYDEEKEAQKGIPSTNGSSKPVPDIIEEPELLNSIIKTAASNIIKKEPELTEWDTKMGDGDCGEGLKLGVEFILKKLEEEKFTQSGSVLITLKTILQIVKDDMGGTLGAILYIFLQGFTHKVETLLNEGLTDPTEVYTKAAGYAIDNLCEYTKAREGHRTVMDVLIPFCRTYQRTLSIDSAVKVALESAESTRKLEPLLGRATYVGIKAGSKDFPPDPGAYGVYEILAALVDH</sequence>
<dbReference type="InterPro" id="IPR004006">
    <property type="entry name" value="DhaK_dom"/>
</dbReference>
<dbReference type="STRING" id="983967.A0A1E4T365"/>
<name>A0A1E4T365_9ASCO</name>
<dbReference type="GO" id="GO:0005524">
    <property type="term" value="F:ATP binding"/>
    <property type="evidence" value="ECO:0007669"/>
    <property type="project" value="UniProtKB-KW"/>
</dbReference>
<comment type="catalytic activity">
    <reaction evidence="9">
        <text>D-glyceraldehyde + ATP = D-glyceraldehyde 3-phosphate + ADP + H(+)</text>
        <dbReference type="Rhea" id="RHEA:13941"/>
        <dbReference type="ChEBI" id="CHEBI:15378"/>
        <dbReference type="ChEBI" id="CHEBI:17378"/>
        <dbReference type="ChEBI" id="CHEBI:30616"/>
        <dbReference type="ChEBI" id="CHEBI:59776"/>
        <dbReference type="ChEBI" id="CHEBI:456216"/>
        <dbReference type="EC" id="2.7.1.28"/>
    </reaction>
</comment>
<feature type="domain" description="DhaK" evidence="12">
    <location>
        <begin position="10"/>
        <end position="353"/>
    </location>
</feature>
<dbReference type="FunFam" id="3.30.1180.20:FF:000001">
    <property type="entry name" value="Dihydroxyacetone kinase 1"/>
    <property type="match status" value="1"/>
</dbReference>
<gene>
    <name evidence="13" type="ORF">CANARDRAFT_27445</name>
</gene>
<comment type="catalytic activity">
    <reaction evidence="10">
        <text>dihydroxyacetone + ATP = dihydroxyacetone phosphate + ADP + H(+)</text>
        <dbReference type="Rhea" id="RHEA:15773"/>
        <dbReference type="ChEBI" id="CHEBI:15378"/>
        <dbReference type="ChEBI" id="CHEBI:16016"/>
        <dbReference type="ChEBI" id="CHEBI:30616"/>
        <dbReference type="ChEBI" id="CHEBI:57642"/>
        <dbReference type="ChEBI" id="CHEBI:456216"/>
        <dbReference type="EC" id="2.7.1.29"/>
    </reaction>
</comment>
<accession>A0A1E4T365</accession>
<evidence type="ECO:0000256" key="10">
    <source>
        <dbReference type="ARBA" id="ARBA00048898"/>
    </source>
</evidence>
<dbReference type="InterPro" id="IPR050861">
    <property type="entry name" value="Dihydroxyacetone_Kinase"/>
</dbReference>
<dbReference type="InterPro" id="IPR004007">
    <property type="entry name" value="DhaL_dom"/>
</dbReference>
<dbReference type="PROSITE" id="PS51481">
    <property type="entry name" value="DHAK"/>
    <property type="match status" value="1"/>
</dbReference>
<dbReference type="Pfam" id="PF02733">
    <property type="entry name" value="Dak1"/>
    <property type="match status" value="1"/>
</dbReference>
<dbReference type="Gene3D" id="1.25.40.340">
    <property type="match status" value="1"/>
</dbReference>
<keyword evidence="6" id="KW-0418">Kinase</keyword>
<keyword evidence="7" id="KW-0319">Glycerol metabolism</keyword>
<comment type="similarity">
    <text evidence="3">Belongs to the dihydroxyacetone kinase (DAK) family.</text>
</comment>
<proteinExistence type="inferred from homology"/>
<organism evidence="13 14">
    <name type="scientific">[Candida] arabinofermentans NRRL YB-2248</name>
    <dbReference type="NCBI Taxonomy" id="983967"/>
    <lineage>
        <taxon>Eukaryota</taxon>
        <taxon>Fungi</taxon>
        <taxon>Dikarya</taxon>
        <taxon>Ascomycota</taxon>
        <taxon>Saccharomycotina</taxon>
        <taxon>Pichiomycetes</taxon>
        <taxon>Pichiales</taxon>
        <taxon>Pichiaceae</taxon>
        <taxon>Ogataea</taxon>
        <taxon>Ogataea/Candida clade</taxon>
    </lineage>
</organism>
<dbReference type="Pfam" id="PF02734">
    <property type="entry name" value="Dak2"/>
    <property type="match status" value="1"/>
</dbReference>
<evidence type="ECO:0000256" key="7">
    <source>
        <dbReference type="ARBA" id="ARBA00022798"/>
    </source>
</evidence>
<evidence type="ECO:0008006" key="15">
    <source>
        <dbReference type="Google" id="ProtNLM"/>
    </source>
</evidence>
<dbReference type="GO" id="GO:0050354">
    <property type="term" value="F:triokinase activity"/>
    <property type="evidence" value="ECO:0007669"/>
    <property type="project" value="UniProtKB-EC"/>
</dbReference>
<dbReference type="PANTHER" id="PTHR28629:SF4">
    <property type="entry name" value="TRIOKINASE_FMN CYCLASE"/>
    <property type="match status" value="1"/>
</dbReference>
<evidence type="ECO:0000256" key="4">
    <source>
        <dbReference type="ARBA" id="ARBA00022679"/>
    </source>
</evidence>
<dbReference type="SUPFAM" id="SSF82549">
    <property type="entry name" value="DAK1/DegV-like"/>
    <property type="match status" value="1"/>
</dbReference>
<dbReference type="SUPFAM" id="SSF101473">
    <property type="entry name" value="DhaL-like"/>
    <property type="match status" value="1"/>
</dbReference>
<evidence type="ECO:0000256" key="2">
    <source>
        <dbReference type="ARBA" id="ARBA00004778"/>
    </source>
</evidence>
<dbReference type="Gene3D" id="3.40.50.10440">
    <property type="entry name" value="Dihydroxyacetone kinase, domain 1"/>
    <property type="match status" value="1"/>
</dbReference>
<dbReference type="InterPro" id="IPR036117">
    <property type="entry name" value="DhaL_dom_sf"/>
</dbReference>
<evidence type="ECO:0000256" key="1">
    <source>
        <dbReference type="ARBA" id="ARBA00003264"/>
    </source>
</evidence>
<protein>
    <recommendedName>
        <fullName evidence="15">Dihydroxyacetone kinase</fullName>
    </recommendedName>
</protein>
<dbReference type="PROSITE" id="PS51480">
    <property type="entry name" value="DHAL"/>
    <property type="match status" value="1"/>
</dbReference>
<evidence type="ECO:0000259" key="11">
    <source>
        <dbReference type="PROSITE" id="PS51480"/>
    </source>
</evidence>
<evidence type="ECO:0000256" key="6">
    <source>
        <dbReference type="ARBA" id="ARBA00022777"/>
    </source>
</evidence>
<evidence type="ECO:0000256" key="9">
    <source>
        <dbReference type="ARBA" id="ARBA00047974"/>
    </source>
</evidence>
<dbReference type="AlphaFoldDB" id="A0A1E4T365"/>
<dbReference type="PANTHER" id="PTHR28629">
    <property type="entry name" value="TRIOKINASE/FMN CYCLASE"/>
    <property type="match status" value="1"/>
</dbReference>
<dbReference type="GO" id="GO:0005829">
    <property type="term" value="C:cytosol"/>
    <property type="evidence" value="ECO:0007669"/>
    <property type="project" value="TreeGrafter"/>
</dbReference>
<comment type="function">
    <text evidence="1">Catalyzes both the phosphorylation of dihydroxyacetone and of glyceraldehyde.</text>
</comment>
<feature type="domain" description="DhaL" evidence="11">
    <location>
        <begin position="405"/>
        <end position="607"/>
    </location>
</feature>
<dbReference type="GO" id="GO:0019588">
    <property type="term" value="P:anaerobic glycerol catabolic process"/>
    <property type="evidence" value="ECO:0007669"/>
    <property type="project" value="UniProtKB-UniPathway"/>
</dbReference>
<keyword evidence="4" id="KW-0808">Transferase</keyword>
<evidence type="ECO:0000259" key="12">
    <source>
        <dbReference type="PROSITE" id="PS51481"/>
    </source>
</evidence>
<dbReference type="Proteomes" id="UP000094801">
    <property type="component" value="Unassembled WGS sequence"/>
</dbReference>
<dbReference type="Gene3D" id="3.30.1180.20">
    <property type="entry name" value="Dihydroxyacetone kinase, domain 2"/>
    <property type="match status" value="1"/>
</dbReference>
<dbReference type="OrthoDB" id="1724672at2759"/>
<evidence type="ECO:0000313" key="13">
    <source>
        <dbReference type="EMBL" id="ODV86184.1"/>
    </source>
</evidence>
<keyword evidence="5" id="KW-0547">Nucleotide-binding</keyword>
<evidence type="ECO:0000256" key="8">
    <source>
        <dbReference type="ARBA" id="ARBA00022840"/>
    </source>
</evidence>
<keyword evidence="14" id="KW-1185">Reference proteome</keyword>
<evidence type="ECO:0000313" key="14">
    <source>
        <dbReference type="Proteomes" id="UP000094801"/>
    </source>
</evidence>
<evidence type="ECO:0000256" key="3">
    <source>
        <dbReference type="ARBA" id="ARBA00008757"/>
    </source>
</evidence>
<dbReference type="SMART" id="SM01120">
    <property type="entry name" value="Dak2"/>
    <property type="match status" value="1"/>
</dbReference>
<comment type="pathway">
    <text evidence="2">Polyol metabolism; glycerol fermentation; glycerone phosphate from glycerol (oxidative route): step 2/2.</text>
</comment>
<reference evidence="14" key="1">
    <citation type="submission" date="2016-04" db="EMBL/GenBank/DDBJ databases">
        <title>Comparative genomics of biotechnologically important yeasts.</title>
        <authorList>
            <consortium name="DOE Joint Genome Institute"/>
            <person name="Riley R."/>
            <person name="Haridas S."/>
            <person name="Wolfe K.H."/>
            <person name="Lopes M.R."/>
            <person name="Hittinger C.T."/>
            <person name="Goker M."/>
            <person name="Salamov A."/>
            <person name="Wisecaver J."/>
            <person name="Long T.M."/>
            <person name="Aerts A.L."/>
            <person name="Barry K."/>
            <person name="Choi C."/>
            <person name="Clum A."/>
            <person name="Coughlan A.Y."/>
            <person name="Deshpande S."/>
            <person name="Douglass A.P."/>
            <person name="Hanson S.J."/>
            <person name="Klenk H.-P."/>
            <person name="Labutti K."/>
            <person name="Lapidus A."/>
            <person name="Lindquist E."/>
            <person name="Lipzen A."/>
            <person name="Meier-Kolthoff J.P."/>
            <person name="Ohm R.A."/>
            <person name="Otillar R.P."/>
            <person name="Pangilinan J."/>
            <person name="Peng Y."/>
            <person name="Rokas A."/>
            <person name="Rosa C.A."/>
            <person name="Scheuner C."/>
            <person name="Sibirny A.A."/>
            <person name="Slot J.C."/>
            <person name="Stielow J.B."/>
            <person name="Sun H."/>
            <person name="Kurtzman C.P."/>
            <person name="Blackwell M."/>
            <person name="Grigoriev I.V."/>
            <person name="Jeffries T.W."/>
        </authorList>
    </citation>
    <scope>NUCLEOTIDE SEQUENCE [LARGE SCALE GENOMIC DNA]</scope>
    <source>
        <strain evidence="14">NRRL YB-2248</strain>
    </source>
</reference>
<dbReference type="UniPathway" id="UPA00617">
    <property type="reaction ID" value="UER00669"/>
</dbReference>